<evidence type="ECO:0000259" key="6">
    <source>
        <dbReference type="PROSITE" id="PS50069"/>
    </source>
</evidence>
<dbReference type="PANTHER" id="PTHR11932">
    <property type="entry name" value="CULLIN"/>
    <property type="match status" value="1"/>
</dbReference>
<dbReference type="Gramene" id="OBART01G15560.1">
    <property type="protein sequence ID" value="OBART01G15560.1"/>
    <property type="gene ID" value="OBART01G15560"/>
</dbReference>
<dbReference type="STRING" id="65489.A0A0D3ENU3"/>
<sequence>MNMSPRIPVVDLEDGWRDVLAGVAKLKCILDGSNVVHFFPDEYMHLYTTVYNMCTQKPPNDYSQVLYDRYKQALDDHIESVVLPSLNEKHGEFLLREIVQRWEKHKLMVRWLRRFFDYLDRYYVTRRSLDSLKDLGWSSFRDLVFDKLKSTVATIVIGMIDDEREGNLIDRALLKNALDIYVEIGDSQLNYYSDDFEQSFLNGTTDYYSKKAQTWILENSCPEYMLKAEECLQKEKDRVANYLHSTTEPKLFVAALFELIDRRAEEILNKENSGCKVLLCDEKTEDLARMFRLFSRITDGLLPVSKIFKEHVIAEGMSLLKHATDAANSRKDEKKGVVVGLPEQDFVRNVIELHDKYMAYVTNCFQSNSVFHKALKEAFEVFCNKDVVGCSSAELFAAYCDSILKRGGSEKLSDEAIDESLEKVVKLLTYLSDKDLFVEFHRKKLGRRLLFDKNTNDEHERILLSKLKQFFGGQFTSKMEGMLKDITLAKEHQSSFEEYVSNNPESNPLIDLNVTVLTTGYWPTYKNSDINLPLEMVKCVEVFKEYYRSDKQHRKLTWIFSLGNCVVIGNFDAKPVEFVLNTYQAALLLLFNEADKLSYSDIVSQLKLSDDDAVRLLHSLSCAKYKILNKEPSNRVISPEDEFEFNSKFTDRMRRIKVPLPQIDEKKKVVDDVNKDRRFAIDASLVRIMKSRKVLGHQQLVAECVEQLSRMFKPDIKIIKRRIEDLISREYLERDSENAQTYKYLA</sequence>
<evidence type="ECO:0000256" key="4">
    <source>
        <dbReference type="PROSITE-ProRule" id="PRU00330"/>
    </source>
</evidence>
<dbReference type="HOGENOM" id="CLU_004747_3_0_1"/>
<dbReference type="Proteomes" id="UP000026960">
    <property type="component" value="Chromosome 1"/>
</dbReference>
<dbReference type="SUPFAM" id="SSF74788">
    <property type="entry name" value="Cullin repeat-like"/>
    <property type="match status" value="1"/>
</dbReference>
<evidence type="ECO:0000313" key="7">
    <source>
        <dbReference type="EnsemblPlants" id="OBART01G15560.1"/>
    </source>
</evidence>
<dbReference type="InterPro" id="IPR059120">
    <property type="entry name" value="Cullin-like_AB"/>
</dbReference>
<dbReference type="SUPFAM" id="SSF75632">
    <property type="entry name" value="Cullin homology domain"/>
    <property type="match status" value="1"/>
</dbReference>
<dbReference type="AlphaFoldDB" id="A0A0D3ENU3"/>
<dbReference type="InterPro" id="IPR016159">
    <property type="entry name" value="Cullin_repeat-like_dom_sf"/>
</dbReference>
<keyword evidence="2" id="KW-0833">Ubl conjugation pathway</keyword>
<dbReference type="Gene3D" id="1.10.10.10">
    <property type="entry name" value="Winged helix-like DNA-binding domain superfamily/Winged helix DNA-binding domain"/>
    <property type="match status" value="1"/>
</dbReference>
<proteinExistence type="inferred from homology"/>
<evidence type="ECO:0000256" key="1">
    <source>
        <dbReference type="ARBA" id="ARBA00006019"/>
    </source>
</evidence>
<reference evidence="7" key="2">
    <citation type="submission" date="2015-03" db="UniProtKB">
        <authorList>
            <consortium name="EnsemblPlants"/>
        </authorList>
    </citation>
    <scope>IDENTIFICATION</scope>
</reference>
<dbReference type="InterPro" id="IPR036388">
    <property type="entry name" value="WH-like_DNA-bd_sf"/>
</dbReference>
<protein>
    <recommendedName>
        <fullName evidence="6">Cullin family profile domain-containing protein</fullName>
    </recommendedName>
</protein>
<dbReference type="InterPro" id="IPR036317">
    <property type="entry name" value="Cullin_homology_sf"/>
</dbReference>
<keyword evidence="3" id="KW-0832">Ubl conjugation</keyword>
<dbReference type="InterPro" id="IPR045093">
    <property type="entry name" value="Cullin"/>
</dbReference>
<dbReference type="SMART" id="SM00884">
    <property type="entry name" value="Cullin_Nedd8"/>
    <property type="match status" value="1"/>
</dbReference>
<dbReference type="eggNOG" id="KOG2166">
    <property type="taxonomic scope" value="Eukaryota"/>
</dbReference>
<evidence type="ECO:0000256" key="5">
    <source>
        <dbReference type="RuleBase" id="RU003829"/>
    </source>
</evidence>
<dbReference type="Gene3D" id="3.30.230.130">
    <property type="entry name" value="Cullin, Chain C, Domain 2"/>
    <property type="match status" value="1"/>
</dbReference>
<dbReference type="FunFam" id="1.20.1310.10:FF:000013">
    <property type="entry name" value="Cullin-1 like"/>
    <property type="match status" value="1"/>
</dbReference>
<dbReference type="EnsemblPlants" id="OBART01G15560.1">
    <property type="protein sequence ID" value="OBART01G15560.1"/>
    <property type="gene ID" value="OBART01G15560"/>
</dbReference>
<organism evidence="7">
    <name type="scientific">Oryza barthii</name>
    <dbReference type="NCBI Taxonomy" id="65489"/>
    <lineage>
        <taxon>Eukaryota</taxon>
        <taxon>Viridiplantae</taxon>
        <taxon>Streptophyta</taxon>
        <taxon>Embryophyta</taxon>
        <taxon>Tracheophyta</taxon>
        <taxon>Spermatophyta</taxon>
        <taxon>Magnoliopsida</taxon>
        <taxon>Liliopsida</taxon>
        <taxon>Poales</taxon>
        <taxon>Poaceae</taxon>
        <taxon>BOP clade</taxon>
        <taxon>Oryzoideae</taxon>
        <taxon>Oryzeae</taxon>
        <taxon>Oryzinae</taxon>
        <taxon>Oryza</taxon>
    </lineage>
</organism>
<dbReference type="FunFam" id="1.20.1310.10:FF:000001">
    <property type="entry name" value="Cullin 3"/>
    <property type="match status" value="1"/>
</dbReference>
<dbReference type="GO" id="GO:0031625">
    <property type="term" value="F:ubiquitin protein ligase binding"/>
    <property type="evidence" value="ECO:0007669"/>
    <property type="project" value="InterPro"/>
</dbReference>
<dbReference type="PROSITE" id="PS50069">
    <property type="entry name" value="CULLIN_2"/>
    <property type="match status" value="1"/>
</dbReference>
<dbReference type="Gene3D" id="1.20.1310.10">
    <property type="entry name" value="Cullin Repeats"/>
    <property type="match status" value="4"/>
</dbReference>
<keyword evidence="8" id="KW-1185">Reference proteome</keyword>
<evidence type="ECO:0000256" key="3">
    <source>
        <dbReference type="ARBA" id="ARBA00022843"/>
    </source>
</evidence>
<evidence type="ECO:0000313" key="8">
    <source>
        <dbReference type="Proteomes" id="UP000026960"/>
    </source>
</evidence>
<name>A0A0D3ENU3_9ORYZ</name>
<dbReference type="Pfam" id="PF00888">
    <property type="entry name" value="Cullin"/>
    <property type="match status" value="1"/>
</dbReference>
<dbReference type="SMART" id="SM00182">
    <property type="entry name" value="CULLIN"/>
    <property type="match status" value="1"/>
</dbReference>
<dbReference type="PaxDb" id="65489-OBART01G15560.1"/>
<dbReference type="FunFam" id="1.10.10.10:FF:000503">
    <property type="entry name" value="Cullin-1"/>
    <property type="match status" value="1"/>
</dbReference>
<dbReference type="InterPro" id="IPR019559">
    <property type="entry name" value="Cullin_neddylation_domain"/>
</dbReference>
<dbReference type="Pfam" id="PF10557">
    <property type="entry name" value="Cullin_Nedd8"/>
    <property type="match status" value="1"/>
</dbReference>
<dbReference type="InterPro" id="IPR036390">
    <property type="entry name" value="WH_DNA-bd_sf"/>
</dbReference>
<dbReference type="FunFam" id="3.30.230.130:FF:000005">
    <property type="entry name" value="Cullin-1 like"/>
    <property type="match status" value="1"/>
</dbReference>
<dbReference type="Pfam" id="PF26557">
    <property type="entry name" value="Cullin_AB"/>
    <property type="match status" value="1"/>
</dbReference>
<dbReference type="FunFam" id="1.20.1310.10:FF:000020">
    <property type="entry name" value="Cullin-1, putative"/>
    <property type="match status" value="1"/>
</dbReference>
<dbReference type="GO" id="GO:0009867">
    <property type="term" value="P:jasmonic acid mediated signaling pathway"/>
    <property type="evidence" value="ECO:0007669"/>
    <property type="project" value="UniProtKB-ARBA"/>
</dbReference>
<accession>A0A0D3ENU3</accession>
<dbReference type="FunFam" id="1.20.1310.10:FF:000021">
    <property type="entry name" value="Cullin-1, putative"/>
    <property type="match status" value="1"/>
</dbReference>
<evidence type="ECO:0000256" key="2">
    <source>
        <dbReference type="ARBA" id="ARBA00022786"/>
    </source>
</evidence>
<dbReference type="GO" id="GO:0006511">
    <property type="term" value="P:ubiquitin-dependent protein catabolic process"/>
    <property type="evidence" value="ECO:0007669"/>
    <property type="project" value="InterPro"/>
</dbReference>
<dbReference type="SUPFAM" id="SSF46785">
    <property type="entry name" value="Winged helix' DNA-binding domain"/>
    <property type="match status" value="1"/>
</dbReference>
<comment type="similarity">
    <text evidence="1 4 5">Belongs to the cullin family.</text>
</comment>
<feature type="domain" description="Cullin family profile" evidence="6">
    <location>
        <begin position="391"/>
        <end position="621"/>
    </location>
</feature>
<reference evidence="7" key="1">
    <citation type="journal article" date="2009" name="Rice">
        <title>De Novo Next Generation Sequencing of Plant Genomes.</title>
        <authorList>
            <person name="Rounsley S."/>
            <person name="Marri P.R."/>
            <person name="Yu Y."/>
            <person name="He R."/>
            <person name="Sisneros N."/>
            <person name="Goicoechea J.L."/>
            <person name="Lee S.J."/>
            <person name="Angelova A."/>
            <person name="Kudrna D."/>
            <person name="Luo M."/>
            <person name="Affourtit J."/>
            <person name="Desany B."/>
            <person name="Knight J."/>
            <person name="Niazi F."/>
            <person name="Egholm M."/>
            <person name="Wing R.A."/>
        </authorList>
    </citation>
    <scope>NUCLEOTIDE SEQUENCE [LARGE SCALE GENOMIC DNA]</scope>
    <source>
        <strain evidence="7">cv. IRGC 105608</strain>
    </source>
</reference>
<dbReference type="InterPro" id="IPR001373">
    <property type="entry name" value="Cullin_N"/>
</dbReference>
<dbReference type="InterPro" id="IPR016158">
    <property type="entry name" value="Cullin_homology"/>
</dbReference>